<keyword evidence="1" id="KW-0012">Acyltransferase</keyword>
<reference evidence="1 2" key="1">
    <citation type="submission" date="2024-09" db="EMBL/GenBank/DDBJ databases">
        <authorList>
            <person name="Sun Q."/>
            <person name="Mori K."/>
        </authorList>
    </citation>
    <scope>NUCLEOTIDE SEQUENCE [LARGE SCALE GENOMIC DNA]</scope>
    <source>
        <strain evidence="1 2">CCM 3426</strain>
    </source>
</reference>
<name>A0ABV5IPE6_9ACTN</name>
<sequence length="124" mass="14043">MRIRQATSADAGAIAEVHVRSWQAAYRGLVPQDHLDGMNAAARRPAWERWLARTAWPREGTLVAEAVAALSRAGYRQAVLWVLDANVRARRFYEAAGWHDDGVVKDDDSRGFVLTEIRYRRPLD</sequence>
<dbReference type="GO" id="GO:0016746">
    <property type="term" value="F:acyltransferase activity"/>
    <property type="evidence" value="ECO:0007669"/>
    <property type="project" value="UniProtKB-KW"/>
</dbReference>
<comment type="caution">
    <text evidence="1">The sequence shown here is derived from an EMBL/GenBank/DDBJ whole genome shotgun (WGS) entry which is preliminary data.</text>
</comment>
<keyword evidence="1" id="KW-0808">Transferase</keyword>
<evidence type="ECO:0000313" key="1">
    <source>
        <dbReference type="EMBL" id="MFB9206242.1"/>
    </source>
</evidence>
<dbReference type="RefSeq" id="WP_189652287.1">
    <property type="nucleotide sequence ID" value="NZ_BMRC01000026.1"/>
</dbReference>
<dbReference type="InterPro" id="IPR016181">
    <property type="entry name" value="Acyl_CoA_acyltransferase"/>
</dbReference>
<protein>
    <submittedName>
        <fullName evidence="1">GNAT family N-acetyltransferase</fullName>
        <ecNumber evidence="1">2.3.-.-</ecNumber>
    </submittedName>
</protein>
<dbReference type="Proteomes" id="UP001589647">
    <property type="component" value="Unassembled WGS sequence"/>
</dbReference>
<keyword evidence="2" id="KW-1185">Reference proteome</keyword>
<gene>
    <name evidence="1" type="ORF">ACFFV7_33960</name>
</gene>
<evidence type="ECO:0000313" key="2">
    <source>
        <dbReference type="Proteomes" id="UP001589647"/>
    </source>
</evidence>
<dbReference type="EC" id="2.3.-.-" evidence="1"/>
<proteinExistence type="predicted"/>
<accession>A0ABV5IPE6</accession>
<dbReference type="SUPFAM" id="SSF55729">
    <property type="entry name" value="Acyl-CoA N-acyltransferases (Nat)"/>
    <property type="match status" value="1"/>
</dbReference>
<dbReference type="EMBL" id="JBHMEI010000036">
    <property type="protein sequence ID" value="MFB9206242.1"/>
    <property type="molecule type" value="Genomic_DNA"/>
</dbReference>
<dbReference type="Gene3D" id="3.40.630.30">
    <property type="match status" value="2"/>
</dbReference>
<organism evidence="1 2">
    <name type="scientific">Nonomuraea spiralis</name>
    <dbReference type="NCBI Taxonomy" id="46182"/>
    <lineage>
        <taxon>Bacteria</taxon>
        <taxon>Bacillati</taxon>
        <taxon>Actinomycetota</taxon>
        <taxon>Actinomycetes</taxon>
        <taxon>Streptosporangiales</taxon>
        <taxon>Streptosporangiaceae</taxon>
        <taxon>Nonomuraea</taxon>
    </lineage>
</organism>